<dbReference type="Gene3D" id="3.10.580.10">
    <property type="entry name" value="CBS-domain"/>
    <property type="match status" value="1"/>
</dbReference>
<dbReference type="InterPro" id="IPR016483">
    <property type="entry name" value="UCP006404_Pept_M50_CBS"/>
</dbReference>
<dbReference type="PANTHER" id="PTHR39188">
    <property type="entry name" value="MEMBRANE-ASSOCIATED ZINC METALLOPROTEASE M50B"/>
    <property type="match status" value="1"/>
</dbReference>
<dbReference type="InterPro" id="IPR008915">
    <property type="entry name" value="Peptidase_M50"/>
</dbReference>
<evidence type="ECO:0000256" key="1">
    <source>
        <dbReference type="ARBA" id="ARBA00004651"/>
    </source>
</evidence>
<feature type="transmembrane region" description="Helical" evidence="14">
    <location>
        <begin position="203"/>
        <end position="223"/>
    </location>
</feature>
<dbReference type="InterPro" id="IPR000644">
    <property type="entry name" value="CBS_dom"/>
</dbReference>
<feature type="transmembrane region" description="Helical" evidence="14">
    <location>
        <begin position="38"/>
        <end position="56"/>
    </location>
</feature>
<keyword evidence="5 14" id="KW-0812">Transmembrane</keyword>
<evidence type="ECO:0000256" key="10">
    <source>
        <dbReference type="ARBA" id="ARBA00022989"/>
    </source>
</evidence>
<feature type="transmembrane region" description="Helical" evidence="14">
    <location>
        <begin position="171"/>
        <end position="197"/>
    </location>
</feature>
<proteinExistence type="inferred from homology"/>
<feature type="domain" description="CBS" evidence="16">
    <location>
        <begin position="244"/>
        <end position="303"/>
    </location>
</feature>
<evidence type="ECO:0000256" key="6">
    <source>
        <dbReference type="ARBA" id="ARBA00022723"/>
    </source>
</evidence>
<evidence type="ECO:0000259" key="16">
    <source>
        <dbReference type="PROSITE" id="PS51371"/>
    </source>
</evidence>
<protein>
    <recommendedName>
        <fullName evidence="14">Zinc metalloprotease</fullName>
    </recommendedName>
</protein>
<dbReference type="PANTHER" id="PTHR39188:SF3">
    <property type="entry name" value="STAGE IV SPORULATION PROTEIN FB"/>
    <property type="match status" value="1"/>
</dbReference>
<evidence type="ECO:0000256" key="13">
    <source>
        <dbReference type="ARBA" id="ARBA00023136"/>
    </source>
</evidence>
<feature type="transmembrane region" description="Helical" evidence="14">
    <location>
        <begin position="97"/>
        <end position="123"/>
    </location>
</feature>
<keyword evidence="6 14" id="KW-0479">Metal-binding</keyword>
<sequence length="362" mass="38680">MGRLFGIPVYVSPTWFIVAVVITWIFEAPASQVVDRPVSYLVAFTYAVLLYASVFVHELSHSVVARLFGLPVRAITLHILGGVSEIEREPRTPGREFLIAFAGPLLSLLLGAAGLLTTLFVTLPPVATLLIEAVTLANLVVAVFNLLPGLPLDGGRMIRAAIWKLTGQPRMGTIVAGWVGRAVAVLVLMGGALAATYRADDLGFGWVSLIWSALIASFIWVGATQAIRTERLRDRIPLLQARRLARRATLVTAGVPLAEAVRRAHEEGSGAIVIVDHDGRPTGLVSEKAVLATPQNRRPWIEVGDLSRGLEPGLELSADLSGEDLVVAIRRAPASEYLLVEPTGGVYGVLAVSDIDQAFAGV</sequence>
<keyword evidence="10 14" id="KW-1133">Transmembrane helix</keyword>
<organism evidence="17 18">
    <name type="scientific">Actinomadura alba</name>
    <dbReference type="NCBI Taxonomy" id="406431"/>
    <lineage>
        <taxon>Bacteria</taxon>
        <taxon>Bacillati</taxon>
        <taxon>Actinomycetota</taxon>
        <taxon>Actinomycetes</taxon>
        <taxon>Streptosporangiales</taxon>
        <taxon>Thermomonosporaceae</taxon>
        <taxon>Actinomadura</taxon>
    </lineage>
</organism>
<evidence type="ECO:0000313" key="18">
    <source>
        <dbReference type="Proteomes" id="UP000805614"/>
    </source>
</evidence>
<evidence type="ECO:0000256" key="9">
    <source>
        <dbReference type="ARBA" id="ARBA00022833"/>
    </source>
</evidence>
<evidence type="ECO:0000256" key="2">
    <source>
        <dbReference type="ARBA" id="ARBA00007931"/>
    </source>
</evidence>
<evidence type="ECO:0000256" key="8">
    <source>
        <dbReference type="ARBA" id="ARBA00022801"/>
    </source>
</evidence>
<dbReference type="PROSITE" id="PS51371">
    <property type="entry name" value="CBS"/>
    <property type="match status" value="1"/>
</dbReference>
<dbReference type="Pfam" id="PF02163">
    <property type="entry name" value="Peptidase_M50"/>
    <property type="match status" value="2"/>
</dbReference>
<keyword evidence="12 15" id="KW-0129">CBS domain</keyword>
<feature type="transmembrane region" description="Helical" evidence="14">
    <location>
        <begin position="7"/>
        <end position="26"/>
    </location>
</feature>
<evidence type="ECO:0000313" key="17">
    <source>
        <dbReference type="EMBL" id="MBC6469796.1"/>
    </source>
</evidence>
<keyword evidence="3 14" id="KW-1003">Cell membrane</keyword>
<evidence type="ECO:0000256" key="15">
    <source>
        <dbReference type="PROSITE-ProRule" id="PRU00703"/>
    </source>
</evidence>
<evidence type="ECO:0000256" key="11">
    <source>
        <dbReference type="ARBA" id="ARBA00023049"/>
    </source>
</evidence>
<reference evidence="17 18" key="1">
    <citation type="submission" date="2020-06" db="EMBL/GenBank/DDBJ databases">
        <title>Actinomadura xiongansis sp. nov., isolated from soil of Baiyangdian.</title>
        <authorList>
            <person name="Zhang X."/>
        </authorList>
    </citation>
    <scope>NUCLEOTIDE SEQUENCE [LARGE SCALE GENOMIC DNA]</scope>
    <source>
        <strain evidence="17 18">HBUM206468</strain>
    </source>
</reference>
<comment type="caution">
    <text evidence="17">The sequence shown here is derived from an EMBL/GenBank/DDBJ whole genome shotgun (WGS) entry which is preliminary data.</text>
</comment>
<dbReference type="GO" id="GO:0006508">
    <property type="term" value="P:proteolysis"/>
    <property type="evidence" value="ECO:0007669"/>
    <property type="project" value="UniProtKB-KW"/>
</dbReference>
<evidence type="ECO:0000256" key="14">
    <source>
        <dbReference type="PIRNR" id="PIRNR006404"/>
    </source>
</evidence>
<dbReference type="CDD" id="cd06164">
    <property type="entry name" value="S2P-M50_SpoIVFB_CBS"/>
    <property type="match status" value="1"/>
</dbReference>
<evidence type="ECO:0000256" key="3">
    <source>
        <dbReference type="ARBA" id="ARBA00022475"/>
    </source>
</evidence>
<keyword evidence="7" id="KW-0677">Repeat</keyword>
<comment type="subcellular location">
    <subcellularLocation>
        <location evidence="1 14">Cell membrane</location>
        <topology evidence="1 14">Multi-pass membrane protein</topology>
    </subcellularLocation>
</comment>
<keyword evidence="8 14" id="KW-0378">Hydrolase</keyword>
<evidence type="ECO:0000256" key="4">
    <source>
        <dbReference type="ARBA" id="ARBA00022670"/>
    </source>
</evidence>
<accession>A0ABR7LYG2</accession>
<dbReference type="SUPFAM" id="SSF54631">
    <property type="entry name" value="CBS-domain pair"/>
    <property type="match status" value="1"/>
</dbReference>
<dbReference type="Proteomes" id="UP000805614">
    <property type="component" value="Unassembled WGS sequence"/>
</dbReference>
<keyword evidence="18" id="KW-1185">Reference proteome</keyword>
<keyword evidence="9 14" id="KW-0862">Zinc</keyword>
<comment type="similarity">
    <text evidence="2 14">Belongs to the peptidase M50B family.</text>
</comment>
<dbReference type="EMBL" id="JABVEC010000031">
    <property type="protein sequence ID" value="MBC6469796.1"/>
    <property type="molecule type" value="Genomic_DNA"/>
</dbReference>
<dbReference type="PIRSF" id="PIRSF006404">
    <property type="entry name" value="UCP006404_Pept_M50_CBS"/>
    <property type="match status" value="1"/>
</dbReference>
<keyword evidence="11 14" id="KW-0482">Metalloprotease</keyword>
<evidence type="ECO:0000256" key="12">
    <source>
        <dbReference type="ARBA" id="ARBA00023122"/>
    </source>
</evidence>
<evidence type="ECO:0000256" key="7">
    <source>
        <dbReference type="ARBA" id="ARBA00022737"/>
    </source>
</evidence>
<keyword evidence="13 14" id="KW-0472">Membrane</keyword>
<gene>
    <name evidence="17" type="ORF">HKK74_30520</name>
</gene>
<evidence type="ECO:0000256" key="5">
    <source>
        <dbReference type="ARBA" id="ARBA00022692"/>
    </source>
</evidence>
<feature type="transmembrane region" description="Helical" evidence="14">
    <location>
        <begin position="129"/>
        <end position="150"/>
    </location>
</feature>
<keyword evidence="4 14" id="KW-0645">Protease</keyword>
<dbReference type="InterPro" id="IPR046342">
    <property type="entry name" value="CBS_dom_sf"/>
</dbReference>
<comment type="cofactor">
    <cofactor evidence="14">
        <name>Zn(2+)</name>
        <dbReference type="ChEBI" id="CHEBI:29105"/>
    </cofactor>
    <text evidence="14">Binds 1 zinc ion per subunit.</text>
</comment>
<name>A0ABR7LYG2_9ACTN</name>
<dbReference type="GO" id="GO:0008233">
    <property type="term" value="F:peptidase activity"/>
    <property type="evidence" value="ECO:0007669"/>
    <property type="project" value="UniProtKB-KW"/>
</dbReference>